<dbReference type="EMBL" id="NAJQ01001596">
    <property type="protein sequence ID" value="TKA56093.1"/>
    <property type="molecule type" value="Genomic_DNA"/>
</dbReference>
<dbReference type="Proteomes" id="UP000309340">
    <property type="component" value="Unassembled WGS sequence"/>
</dbReference>
<reference evidence="2 3" key="1">
    <citation type="submission" date="2017-03" db="EMBL/GenBank/DDBJ databases">
        <title>Genomes of endolithic fungi from Antarctica.</title>
        <authorList>
            <person name="Coleine C."/>
            <person name="Masonjones S."/>
            <person name="Stajich J.E."/>
        </authorList>
    </citation>
    <scope>NUCLEOTIDE SEQUENCE [LARGE SCALE GENOMIC DNA]</scope>
    <source>
        <strain evidence="2 3">CCFEE 5184</strain>
    </source>
</reference>
<protein>
    <submittedName>
        <fullName evidence="2">Uncharacterized protein</fullName>
    </submittedName>
</protein>
<evidence type="ECO:0000313" key="2">
    <source>
        <dbReference type="EMBL" id="TKA56093.1"/>
    </source>
</evidence>
<dbReference type="OrthoDB" id="3933416at2759"/>
<comment type="caution">
    <text evidence="2">The sequence shown here is derived from an EMBL/GenBank/DDBJ whole genome shotgun (WGS) entry which is preliminary data.</text>
</comment>
<sequence>MASTMQRAYSDQTTPLEYNRQLADYYRQQIAALRQGLPQKTPSMASIDDIVKPTLEDPMATASLAQSAQRTASSSTSSSSGASVVVTSRDRTESYESTQSTLIGTPDTTGSSKPASSMGPHTVALAGSRCPKALKHSPDLPVVEPRRIL</sequence>
<feature type="compositionally biased region" description="Polar residues" evidence="1">
    <location>
        <begin position="95"/>
        <end position="115"/>
    </location>
</feature>
<dbReference type="AlphaFoldDB" id="A0A4U0W2D6"/>
<proteinExistence type="predicted"/>
<gene>
    <name evidence="2" type="ORF">B0A55_11983</name>
</gene>
<feature type="region of interest" description="Disordered" evidence="1">
    <location>
        <begin position="61"/>
        <end position="149"/>
    </location>
</feature>
<feature type="compositionally biased region" description="Low complexity" evidence="1">
    <location>
        <begin position="61"/>
        <end position="87"/>
    </location>
</feature>
<organism evidence="2 3">
    <name type="scientific">Friedmanniomyces simplex</name>
    <dbReference type="NCBI Taxonomy" id="329884"/>
    <lineage>
        <taxon>Eukaryota</taxon>
        <taxon>Fungi</taxon>
        <taxon>Dikarya</taxon>
        <taxon>Ascomycota</taxon>
        <taxon>Pezizomycotina</taxon>
        <taxon>Dothideomycetes</taxon>
        <taxon>Dothideomycetidae</taxon>
        <taxon>Mycosphaerellales</taxon>
        <taxon>Teratosphaeriaceae</taxon>
        <taxon>Friedmanniomyces</taxon>
    </lineage>
</organism>
<evidence type="ECO:0000313" key="3">
    <source>
        <dbReference type="Proteomes" id="UP000309340"/>
    </source>
</evidence>
<name>A0A4U0W2D6_9PEZI</name>
<evidence type="ECO:0000256" key="1">
    <source>
        <dbReference type="SAM" id="MobiDB-lite"/>
    </source>
</evidence>
<keyword evidence="3" id="KW-1185">Reference proteome</keyword>
<accession>A0A4U0W2D6</accession>